<evidence type="ECO:0000256" key="3">
    <source>
        <dbReference type="ARBA" id="ARBA00022485"/>
    </source>
</evidence>
<proteinExistence type="inferred from homology"/>
<keyword evidence="5" id="KW-0698">rRNA processing</keyword>
<evidence type="ECO:0000256" key="4">
    <source>
        <dbReference type="ARBA" id="ARBA00022490"/>
    </source>
</evidence>
<keyword evidence="4" id="KW-0963">Cytoplasm</keyword>
<evidence type="ECO:0000256" key="10">
    <source>
        <dbReference type="ARBA" id="ARBA00022723"/>
    </source>
</evidence>
<dbReference type="HAMAP" id="MF_01849">
    <property type="entry name" value="RNA_methyltr_RlmN"/>
    <property type="match status" value="1"/>
</dbReference>
<dbReference type="Gene3D" id="1.10.150.530">
    <property type="match status" value="1"/>
</dbReference>
<dbReference type="FunFam" id="3.20.20.70:FF:000014">
    <property type="entry name" value="Probable dual-specificity RNA methyltransferase RlmN"/>
    <property type="match status" value="1"/>
</dbReference>
<reference evidence="15" key="1">
    <citation type="submission" date="2018-05" db="EMBL/GenBank/DDBJ databases">
        <authorList>
            <person name="Lanie J.A."/>
            <person name="Ng W.-L."/>
            <person name="Kazmierczak K.M."/>
            <person name="Andrzejewski T.M."/>
            <person name="Davidsen T.M."/>
            <person name="Wayne K.J."/>
            <person name="Tettelin H."/>
            <person name="Glass J.I."/>
            <person name="Rusch D."/>
            <person name="Podicherti R."/>
            <person name="Tsui H.-C.T."/>
            <person name="Winkler M.E."/>
        </authorList>
    </citation>
    <scope>NUCLEOTIDE SEQUENCE</scope>
</reference>
<dbReference type="Pfam" id="PF21016">
    <property type="entry name" value="RlmN_N"/>
    <property type="match status" value="1"/>
</dbReference>
<accession>A0A381TZQ7</accession>
<evidence type="ECO:0000256" key="11">
    <source>
        <dbReference type="ARBA" id="ARBA00023004"/>
    </source>
</evidence>
<dbReference type="InterPro" id="IPR058240">
    <property type="entry name" value="rSAM_sf"/>
</dbReference>
<name>A0A381TZQ7_9ZZZZ</name>
<dbReference type="GO" id="GO:0005737">
    <property type="term" value="C:cytoplasm"/>
    <property type="evidence" value="ECO:0007669"/>
    <property type="project" value="UniProtKB-SubCell"/>
</dbReference>
<dbReference type="InterPro" id="IPR027492">
    <property type="entry name" value="RNA_MTrfase_RlmN"/>
</dbReference>
<comment type="subcellular location">
    <subcellularLocation>
        <location evidence="2">Cytoplasm</location>
    </subcellularLocation>
</comment>
<evidence type="ECO:0000256" key="7">
    <source>
        <dbReference type="ARBA" id="ARBA00022679"/>
    </source>
</evidence>
<dbReference type="InterPro" id="IPR007197">
    <property type="entry name" value="rSAM"/>
</dbReference>
<keyword evidence="13" id="KW-1015">Disulfide bond</keyword>
<dbReference type="InterPro" id="IPR004383">
    <property type="entry name" value="rRNA_lsu_MTrfase_RlmN/Cfr"/>
</dbReference>
<gene>
    <name evidence="15" type="ORF">METZ01_LOCUS74289</name>
</gene>
<dbReference type="SFLD" id="SFLDG01062">
    <property type="entry name" value="methyltransferase_(Class_A)"/>
    <property type="match status" value="1"/>
</dbReference>
<evidence type="ECO:0000256" key="8">
    <source>
        <dbReference type="ARBA" id="ARBA00022691"/>
    </source>
</evidence>
<dbReference type="GO" id="GO:0030488">
    <property type="term" value="P:tRNA methylation"/>
    <property type="evidence" value="ECO:0007669"/>
    <property type="project" value="InterPro"/>
</dbReference>
<dbReference type="PROSITE" id="PS51918">
    <property type="entry name" value="RADICAL_SAM"/>
    <property type="match status" value="1"/>
</dbReference>
<dbReference type="PANTHER" id="PTHR30544:SF5">
    <property type="entry name" value="RADICAL SAM CORE DOMAIN-CONTAINING PROTEIN"/>
    <property type="match status" value="1"/>
</dbReference>
<keyword evidence="8" id="KW-0949">S-adenosyl-L-methionine</keyword>
<dbReference type="SFLD" id="SFLDS00029">
    <property type="entry name" value="Radical_SAM"/>
    <property type="match status" value="1"/>
</dbReference>
<keyword evidence="12" id="KW-0411">Iron-sulfur</keyword>
<evidence type="ECO:0000256" key="6">
    <source>
        <dbReference type="ARBA" id="ARBA00022603"/>
    </source>
</evidence>
<evidence type="ECO:0000259" key="14">
    <source>
        <dbReference type="PROSITE" id="PS51918"/>
    </source>
</evidence>
<dbReference type="InterPro" id="IPR013785">
    <property type="entry name" value="Aldolase_TIM"/>
</dbReference>
<evidence type="ECO:0000256" key="13">
    <source>
        <dbReference type="ARBA" id="ARBA00023157"/>
    </source>
</evidence>
<dbReference type="Pfam" id="PF04055">
    <property type="entry name" value="Radical_SAM"/>
    <property type="match status" value="1"/>
</dbReference>
<sequence length="361" mass="40242">MDDESMANCRPLRSLLDLSASRWREVLDHETEAGYRGDQIANWVFKHGVFSFDDMGNVPQKLRRDLATRYTVAPPEVAARFESVDGTQRFLLELQDGQKVESVYMPYSDRVTLCISSQVGCRFACTFCQTGSVGLQRSLTVGEIVGQVLRLRAEQGWLSRPVNVVFMGQGEPLDNIDAVIPAIEALQDPAGPGLSWRRITVSTVGIVSAIQRLSEMGDSRPRLAVSLNATTDEVRSEIMPINRRWPIEVLLSALRDVDWRQGERVTFEYVMLSGINDGTDHARRLGDLLRGLPAKVNLIPWNSVSMLPYRRPSLKSVERFRAMARATGLDVLVRYSRGADIAAACGQLHTSEVALPPDTLR</sequence>
<evidence type="ECO:0000256" key="1">
    <source>
        <dbReference type="ARBA" id="ARBA00001966"/>
    </source>
</evidence>
<dbReference type="SFLD" id="SFLDF00275">
    <property type="entry name" value="adenosine_C2_methyltransferase"/>
    <property type="match status" value="1"/>
</dbReference>
<keyword evidence="10" id="KW-0479">Metal-binding</keyword>
<dbReference type="GO" id="GO:0046872">
    <property type="term" value="F:metal ion binding"/>
    <property type="evidence" value="ECO:0007669"/>
    <property type="project" value="UniProtKB-KW"/>
</dbReference>
<dbReference type="EMBL" id="UINC01005455">
    <property type="protein sequence ID" value="SVA21435.1"/>
    <property type="molecule type" value="Genomic_DNA"/>
</dbReference>
<protein>
    <recommendedName>
        <fullName evidence="14">Radical SAM core domain-containing protein</fullName>
    </recommendedName>
</protein>
<evidence type="ECO:0000256" key="9">
    <source>
        <dbReference type="ARBA" id="ARBA00022694"/>
    </source>
</evidence>
<dbReference type="PIRSF" id="PIRSF006004">
    <property type="entry name" value="CHP00048"/>
    <property type="match status" value="1"/>
</dbReference>
<keyword evidence="11" id="KW-0408">Iron</keyword>
<comment type="cofactor">
    <cofactor evidence="1">
        <name>[4Fe-4S] cluster</name>
        <dbReference type="ChEBI" id="CHEBI:49883"/>
    </cofactor>
</comment>
<feature type="domain" description="Radical SAM core" evidence="14">
    <location>
        <begin position="107"/>
        <end position="340"/>
    </location>
</feature>
<dbReference type="GO" id="GO:0051539">
    <property type="term" value="F:4 iron, 4 sulfur cluster binding"/>
    <property type="evidence" value="ECO:0007669"/>
    <property type="project" value="UniProtKB-KW"/>
</dbReference>
<dbReference type="PANTHER" id="PTHR30544">
    <property type="entry name" value="23S RRNA METHYLTRANSFERASE"/>
    <property type="match status" value="1"/>
</dbReference>
<keyword evidence="7" id="KW-0808">Transferase</keyword>
<dbReference type="InterPro" id="IPR040072">
    <property type="entry name" value="Methyltransferase_A"/>
</dbReference>
<dbReference type="InterPro" id="IPR048641">
    <property type="entry name" value="RlmN_N"/>
</dbReference>
<dbReference type="AlphaFoldDB" id="A0A381TZQ7"/>
<dbReference type="NCBIfam" id="TIGR00048">
    <property type="entry name" value="rRNA_mod_RlmN"/>
    <property type="match status" value="1"/>
</dbReference>
<keyword evidence="3" id="KW-0004">4Fe-4S</keyword>
<dbReference type="SUPFAM" id="SSF102114">
    <property type="entry name" value="Radical SAM enzymes"/>
    <property type="match status" value="1"/>
</dbReference>
<organism evidence="15">
    <name type="scientific">marine metagenome</name>
    <dbReference type="NCBI Taxonomy" id="408172"/>
    <lineage>
        <taxon>unclassified sequences</taxon>
        <taxon>metagenomes</taxon>
        <taxon>ecological metagenomes</taxon>
    </lineage>
</organism>
<dbReference type="Gene3D" id="3.20.20.70">
    <property type="entry name" value="Aldolase class I"/>
    <property type="match status" value="1"/>
</dbReference>
<evidence type="ECO:0000256" key="12">
    <source>
        <dbReference type="ARBA" id="ARBA00023014"/>
    </source>
</evidence>
<dbReference type="GO" id="GO:0070475">
    <property type="term" value="P:rRNA base methylation"/>
    <property type="evidence" value="ECO:0007669"/>
    <property type="project" value="InterPro"/>
</dbReference>
<keyword evidence="9" id="KW-0819">tRNA processing</keyword>
<dbReference type="GO" id="GO:0008173">
    <property type="term" value="F:RNA methyltransferase activity"/>
    <property type="evidence" value="ECO:0007669"/>
    <property type="project" value="InterPro"/>
</dbReference>
<evidence type="ECO:0000313" key="15">
    <source>
        <dbReference type="EMBL" id="SVA21435.1"/>
    </source>
</evidence>
<evidence type="ECO:0000256" key="2">
    <source>
        <dbReference type="ARBA" id="ARBA00004496"/>
    </source>
</evidence>
<dbReference type="SMART" id="SM00729">
    <property type="entry name" value="Elp3"/>
    <property type="match status" value="1"/>
</dbReference>
<keyword evidence="6" id="KW-0489">Methyltransferase</keyword>
<dbReference type="InterPro" id="IPR006638">
    <property type="entry name" value="Elp3/MiaA/NifB-like_rSAM"/>
</dbReference>
<evidence type="ECO:0000256" key="5">
    <source>
        <dbReference type="ARBA" id="ARBA00022552"/>
    </source>
</evidence>